<dbReference type="EMBL" id="JACBZH010000001">
    <property type="protein sequence ID" value="NYH88401.1"/>
    <property type="molecule type" value="Genomic_DNA"/>
</dbReference>
<feature type="transmembrane region" description="Helical" evidence="7">
    <location>
        <begin position="407"/>
        <end position="429"/>
    </location>
</feature>
<evidence type="ECO:0000256" key="6">
    <source>
        <dbReference type="SAM" id="MobiDB-lite"/>
    </source>
</evidence>
<keyword evidence="4 7" id="KW-1133">Transmembrane helix</keyword>
<dbReference type="SUPFAM" id="SSF103473">
    <property type="entry name" value="MFS general substrate transporter"/>
    <property type="match status" value="1"/>
</dbReference>
<evidence type="ECO:0000256" key="1">
    <source>
        <dbReference type="ARBA" id="ARBA00004651"/>
    </source>
</evidence>
<keyword evidence="9" id="KW-1185">Reference proteome</keyword>
<dbReference type="GO" id="GO:0022857">
    <property type="term" value="F:transmembrane transporter activity"/>
    <property type="evidence" value="ECO:0007669"/>
    <property type="project" value="InterPro"/>
</dbReference>
<proteinExistence type="predicted"/>
<feature type="transmembrane region" description="Helical" evidence="7">
    <location>
        <begin position="520"/>
        <end position="541"/>
    </location>
</feature>
<evidence type="ECO:0000256" key="5">
    <source>
        <dbReference type="ARBA" id="ARBA00023136"/>
    </source>
</evidence>
<feature type="transmembrane region" description="Helical" evidence="7">
    <location>
        <begin position="242"/>
        <end position="262"/>
    </location>
</feature>
<organism evidence="8 9">
    <name type="scientific">Actinopolymorpha rutila</name>
    <dbReference type="NCBI Taxonomy" id="446787"/>
    <lineage>
        <taxon>Bacteria</taxon>
        <taxon>Bacillati</taxon>
        <taxon>Actinomycetota</taxon>
        <taxon>Actinomycetes</taxon>
        <taxon>Propionibacteriales</taxon>
        <taxon>Actinopolymorphaceae</taxon>
        <taxon>Actinopolymorpha</taxon>
    </lineage>
</organism>
<dbReference type="InterPro" id="IPR036259">
    <property type="entry name" value="MFS_trans_sf"/>
</dbReference>
<feature type="transmembrane region" description="Helical" evidence="7">
    <location>
        <begin position="372"/>
        <end position="395"/>
    </location>
</feature>
<feature type="region of interest" description="Disordered" evidence="6">
    <location>
        <begin position="1"/>
        <end position="144"/>
    </location>
</feature>
<gene>
    <name evidence="8" type="ORF">F4554_001039</name>
</gene>
<feature type="transmembrane region" description="Helical" evidence="7">
    <location>
        <begin position="441"/>
        <end position="471"/>
    </location>
</feature>
<accession>A0A852Z683</accession>
<reference evidence="8 9" key="1">
    <citation type="submission" date="2020-07" db="EMBL/GenBank/DDBJ databases">
        <title>Sequencing the genomes of 1000 actinobacteria strains.</title>
        <authorList>
            <person name="Klenk H.-P."/>
        </authorList>
    </citation>
    <scope>NUCLEOTIDE SEQUENCE [LARGE SCALE GENOMIC DNA]</scope>
    <source>
        <strain evidence="8 9">DSM 18448</strain>
    </source>
</reference>
<feature type="transmembrane region" description="Helical" evidence="7">
    <location>
        <begin position="299"/>
        <end position="318"/>
    </location>
</feature>
<evidence type="ECO:0000256" key="4">
    <source>
        <dbReference type="ARBA" id="ARBA00022989"/>
    </source>
</evidence>
<feature type="compositionally biased region" description="Gly residues" evidence="6">
    <location>
        <begin position="127"/>
        <end position="144"/>
    </location>
</feature>
<dbReference type="Pfam" id="PF07690">
    <property type="entry name" value="MFS_1"/>
    <property type="match status" value="1"/>
</dbReference>
<dbReference type="Gene3D" id="1.20.1250.20">
    <property type="entry name" value="MFS general substrate transporter like domains"/>
    <property type="match status" value="1"/>
</dbReference>
<dbReference type="PANTHER" id="PTHR23513:SF18">
    <property type="entry name" value="INTEGRAL MEMBRANE PROTEIN"/>
    <property type="match status" value="1"/>
</dbReference>
<feature type="compositionally biased region" description="Basic and acidic residues" evidence="6">
    <location>
        <begin position="72"/>
        <end position="86"/>
    </location>
</feature>
<comment type="caution">
    <text evidence="8">The sequence shown here is derived from an EMBL/GenBank/DDBJ whole genome shotgun (WGS) entry which is preliminary data.</text>
</comment>
<name>A0A852Z683_9ACTN</name>
<protein>
    <submittedName>
        <fullName evidence="8">MFS family permease</fullName>
    </submittedName>
</protein>
<feature type="compositionally biased region" description="Polar residues" evidence="6">
    <location>
        <begin position="87"/>
        <end position="99"/>
    </location>
</feature>
<dbReference type="GO" id="GO:0005886">
    <property type="term" value="C:plasma membrane"/>
    <property type="evidence" value="ECO:0007669"/>
    <property type="project" value="UniProtKB-SubCell"/>
</dbReference>
<feature type="transmembrane region" description="Helical" evidence="7">
    <location>
        <begin position="202"/>
        <end position="222"/>
    </location>
</feature>
<evidence type="ECO:0000256" key="7">
    <source>
        <dbReference type="SAM" id="Phobius"/>
    </source>
</evidence>
<dbReference type="RefSeq" id="WP_337795880.1">
    <property type="nucleotide sequence ID" value="NZ_BAAARR010000022.1"/>
</dbReference>
<keyword evidence="3 7" id="KW-0812">Transmembrane</keyword>
<keyword evidence="5 7" id="KW-0472">Membrane</keyword>
<evidence type="ECO:0000256" key="2">
    <source>
        <dbReference type="ARBA" id="ARBA00022475"/>
    </source>
</evidence>
<evidence type="ECO:0000256" key="3">
    <source>
        <dbReference type="ARBA" id="ARBA00022692"/>
    </source>
</evidence>
<dbReference type="Proteomes" id="UP000579605">
    <property type="component" value="Unassembled WGS sequence"/>
</dbReference>
<feature type="compositionally biased region" description="Basic and acidic residues" evidence="6">
    <location>
        <begin position="45"/>
        <end position="61"/>
    </location>
</feature>
<evidence type="ECO:0000313" key="8">
    <source>
        <dbReference type="EMBL" id="NYH88401.1"/>
    </source>
</evidence>
<sequence>MEPRDRPPGRPLGPPGRRAGQRATPDSPGAGDGGVDQPAGAGHDGGPDRPPRTRPLDEQPAGRDGSTPNGSTRDESTPNEFSRDESTPNGSAPNGSAQPRTDPDPTLRRSRARAVRNGLTRTAGAVGAAGAGAGRGARRAGGAGVRRVRRMTHAQGMGESGLAKLIELNAFHAGGDAAMAIGLAGTLFFAVPSGEARGRVALYLLITMAPFAVVAPLIGPFLDRFRRGRRWAIGSTMAVRAFFCWVMAGGVATGALWLYPLVFGCLIASKAHNVTRAAAVPRLLPGGVALVTANSRISLAGSIGAGVVGAAAGGLAYFGPQWPLRFAFVVFAAGTVAAILLPARVDSAEGEEDVRIADIGRRLRGISPSIGLALRANVAFRVLSGFLLMFMAFLLREVPLPGWSATMQVGAVVGAAGAGNLVGTALGALARARRPELVVSVLLGVTAVVAALAATFYGLLTVAVLAFAAGFAQQAGKLSLDALIQHEVPESVRTSVFARSETLIQLAWVVGGGIGIVLPLIPQLGLGLCAAGLAAGLVVVLRTPRGSAPTPAETPRTPTPADR</sequence>
<dbReference type="PANTHER" id="PTHR23513">
    <property type="entry name" value="INTEGRAL MEMBRANE EFFLUX PROTEIN-RELATED"/>
    <property type="match status" value="1"/>
</dbReference>
<keyword evidence="2" id="KW-1003">Cell membrane</keyword>
<feature type="transmembrane region" description="Helical" evidence="7">
    <location>
        <begin position="170"/>
        <end position="190"/>
    </location>
</feature>
<dbReference type="AlphaFoldDB" id="A0A852Z683"/>
<evidence type="ECO:0000313" key="9">
    <source>
        <dbReference type="Proteomes" id="UP000579605"/>
    </source>
</evidence>
<dbReference type="InterPro" id="IPR011701">
    <property type="entry name" value="MFS"/>
</dbReference>
<comment type="subcellular location">
    <subcellularLocation>
        <location evidence="1">Cell membrane</location>
        <topology evidence="1">Multi-pass membrane protein</topology>
    </subcellularLocation>
</comment>